<protein>
    <submittedName>
        <fullName evidence="2">Uncharacterized protein</fullName>
    </submittedName>
</protein>
<feature type="region of interest" description="Disordered" evidence="1">
    <location>
        <begin position="45"/>
        <end position="69"/>
    </location>
</feature>
<proteinExistence type="predicted"/>
<sequence>MSAIKPIIREVKQSVLKGFAHAKDKLHQLADNIVKHVDDVGVRVRGQDKFDGPGGNGGSGNSNGQPYSHGVRFFGEDQLKYYTRENATLGREGSAVFMMPSEDAVNVSSAMDAAIESGLAPNVTEAALRGESVYGALIPVDHLPQRLPTAEDAGGFVHYLPGGHTAVNIDGVHYPNATREFVVDGGAPLPPGTVVFQLGPGGTWDILGIYG</sequence>
<reference evidence="2 3" key="1">
    <citation type="submission" date="2021-06" db="EMBL/GenBank/DDBJ databases">
        <title>Genome-based taxonomic framework of Microbacterium strains isolated from marine environment, the description of four new species and reclassification of four preexisting species.</title>
        <authorList>
            <person name="Lee S.D."/>
            <person name="Kim S.-M."/>
            <person name="Byeon Y.-S."/>
            <person name="Yang H.L."/>
            <person name="Kim I.S."/>
        </authorList>
    </citation>
    <scope>NUCLEOTIDE SEQUENCE [LARGE SCALE GENOMIC DNA]</scope>
    <source>
        <strain evidence="2 3">KACC 14465</strain>
    </source>
</reference>
<feature type="compositionally biased region" description="Gly residues" evidence="1">
    <location>
        <begin position="52"/>
        <end position="61"/>
    </location>
</feature>
<dbReference type="Proteomes" id="UP001215097">
    <property type="component" value="Chromosome"/>
</dbReference>
<accession>A0ABY7XR16</accession>
<evidence type="ECO:0000313" key="3">
    <source>
        <dbReference type="Proteomes" id="UP001215097"/>
    </source>
</evidence>
<keyword evidence="3" id="KW-1185">Reference proteome</keyword>
<gene>
    <name evidence="2" type="ORF">KV395_15770</name>
</gene>
<name>A0ABY7XR16_MICLT</name>
<dbReference type="RefSeq" id="WP_282214755.1">
    <property type="nucleotide sequence ID" value="NZ_BAAAUN010000001.1"/>
</dbReference>
<evidence type="ECO:0000313" key="2">
    <source>
        <dbReference type="EMBL" id="WDM44610.1"/>
    </source>
</evidence>
<evidence type="ECO:0000256" key="1">
    <source>
        <dbReference type="SAM" id="MobiDB-lite"/>
    </source>
</evidence>
<dbReference type="EMBL" id="CP078075">
    <property type="protein sequence ID" value="WDM44610.1"/>
    <property type="molecule type" value="Genomic_DNA"/>
</dbReference>
<organism evidence="2 3">
    <name type="scientific">Microbacterium luteolum</name>
    <name type="common">Aureobacterium luteolum</name>
    <dbReference type="NCBI Taxonomy" id="69367"/>
    <lineage>
        <taxon>Bacteria</taxon>
        <taxon>Bacillati</taxon>
        <taxon>Actinomycetota</taxon>
        <taxon>Actinomycetes</taxon>
        <taxon>Micrococcales</taxon>
        <taxon>Microbacteriaceae</taxon>
        <taxon>Microbacterium</taxon>
    </lineage>
</organism>